<evidence type="ECO:0000313" key="2">
    <source>
        <dbReference type="EMBL" id="SHK08542.1"/>
    </source>
</evidence>
<dbReference type="RefSeq" id="WP_018128671.1">
    <property type="nucleotide sequence ID" value="NZ_AEMG01000006.1"/>
</dbReference>
<accession>A0A1M6PKM8</accession>
<keyword evidence="3" id="KW-1185">Reference proteome</keyword>
<dbReference type="Gene3D" id="3.30.530.20">
    <property type="match status" value="1"/>
</dbReference>
<name>A0A1M6PKM8_HALPU</name>
<dbReference type="Pfam" id="PF03364">
    <property type="entry name" value="Polyketide_cyc"/>
    <property type="match status" value="1"/>
</dbReference>
<dbReference type="Proteomes" id="UP000184203">
    <property type="component" value="Unassembled WGS sequence"/>
</dbReference>
<reference evidence="3" key="1">
    <citation type="submission" date="2016-11" db="EMBL/GenBank/DDBJ databases">
        <authorList>
            <person name="Varghese N."/>
            <person name="Submissions S."/>
        </authorList>
    </citation>
    <scope>NUCLEOTIDE SEQUENCE [LARGE SCALE GENOMIC DNA]</scope>
    <source>
        <strain evidence="3">DX253</strain>
    </source>
</reference>
<feature type="domain" description="Coenzyme Q-binding protein COQ10 START" evidence="1">
    <location>
        <begin position="10"/>
        <end position="144"/>
    </location>
</feature>
<dbReference type="SUPFAM" id="SSF55961">
    <property type="entry name" value="Bet v1-like"/>
    <property type="match status" value="1"/>
</dbReference>
<dbReference type="InterPro" id="IPR005031">
    <property type="entry name" value="COQ10_START"/>
</dbReference>
<dbReference type="CDD" id="cd07820">
    <property type="entry name" value="SRPBCC_3"/>
    <property type="match status" value="1"/>
</dbReference>
<dbReference type="InterPro" id="IPR023393">
    <property type="entry name" value="START-like_dom_sf"/>
</dbReference>
<dbReference type="AlphaFoldDB" id="A0A1M6PKM8"/>
<organism evidence="2 3">
    <name type="scientific">Haladaptatus paucihalophilus DX253</name>
    <dbReference type="NCBI Taxonomy" id="797209"/>
    <lineage>
        <taxon>Archaea</taxon>
        <taxon>Methanobacteriati</taxon>
        <taxon>Methanobacteriota</taxon>
        <taxon>Stenosarchaea group</taxon>
        <taxon>Halobacteria</taxon>
        <taxon>Halobacteriales</taxon>
        <taxon>Haladaptataceae</taxon>
        <taxon>Haladaptatus</taxon>
    </lineage>
</organism>
<dbReference type="OrthoDB" id="10357at2157"/>
<sequence>MATYQREVWVDAPFEDVWRFYSTLDGLEALTPGWMNLRVEGIRGPEGESDPDVLGNRTEIRLSLRPFDVGPRQRWVSKIVRREEEDGAAMFRDVMEGGPFPEWEHTHQFYAGDGKTLVRDVVNYRFPALGEPGSPLAKVGFEPMFRYRHRKTKKLLER</sequence>
<evidence type="ECO:0000259" key="1">
    <source>
        <dbReference type="Pfam" id="PF03364"/>
    </source>
</evidence>
<proteinExistence type="predicted"/>
<dbReference type="EMBL" id="FRAN01000001">
    <property type="protein sequence ID" value="SHK08542.1"/>
    <property type="molecule type" value="Genomic_DNA"/>
</dbReference>
<gene>
    <name evidence="2" type="ORF">SAMN05444342_0521</name>
</gene>
<protein>
    <submittedName>
        <fullName evidence="2">Ligand-binding SRPBCC domain-containing protein</fullName>
    </submittedName>
</protein>
<evidence type="ECO:0000313" key="3">
    <source>
        <dbReference type="Proteomes" id="UP000184203"/>
    </source>
</evidence>